<gene>
    <name evidence="9" type="primary">cobD</name>
    <name evidence="10" type="ORF">EC9_53370</name>
</gene>
<dbReference type="PANTHER" id="PTHR34308">
    <property type="entry name" value="COBALAMIN BIOSYNTHESIS PROTEIN CBIB"/>
    <property type="match status" value="1"/>
</dbReference>
<dbReference type="HAMAP" id="MF_00024">
    <property type="entry name" value="CobD_CbiB"/>
    <property type="match status" value="1"/>
</dbReference>
<dbReference type="Pfam" id="PF03186">
    <property type="entry name" value="CobD_Cbib"/>
    <property type="match status" value="1"/>
</dbReference>
<evidence type="ECO:0000313" key="11">
    <source>
        <dbReference type="Proteomes" id="UP000319557"/>
    </source>
</evidence>
<feature type="transmembrane region" description="Helical" evidence="9">
    <location>
        <begin position="89"/>
        <end position="113"/>
    </location>
</feature>
<keyword evidence="5 9" id="KW-0169">Cobalamin biosynthesis</keyword>
<keyword evidence="8 9" id="KW-0472">Membrane</keyword>
<dbReference type="UniPathway" id="UPA00148"/>
<sequence>MFVILIAVLLDVRWGEPPNRFHPVVWMGSLIAWAKKRCPGDSTDRHGNKLRFLWGIAIVVVGSCLVGLVGWIIQVGSSRMIAGEFFQKPFAWVIVVLVQALVLKSCFGISALYRAGQSVFEALSQEDIPRARTQLAYHLVSRDVEHLSASQISAAAIESVAENTSDSIVAPLFFYVTAGLPGVLIYRFANTCDAMLGYRTTELEWLGKPAARFDDLLNLIPARITAVLMIVANNPFRREASSALKTWLRDARATASPNAGHPMSVAAGLLQVCLEKRNHYRLGWEFPPPTRADISQMLVLFRRTVWLAVILASASCQIAMFLPSRSTT</sequence>
<evidence type="ECO:0000256" key="8">
    <source>
        <dbReference type="ARBA" id="ARBA00023136"/>
    </source>
</evidence>
<dbReference type="PANTHER" id="PTHR34308:SF1">
    <property type="entry name" value="COBALAMIN BIOSYNTHESIS PROTEIN CBIB"/>
    <property type="match status" value="1"/>
</dbReference>
<protein>
    <recommendedName>
        <fullName evidence="9">Cobalamin biosynthesis protein CobD</fullName>
    </recommendedName>
</protein>
<feature type="transmembrane region" description="Helical" evidence="9">
    <location>
        <begin position="168"/>
        <end position="189"/>
    </location>
</feature>
<keyword evidence="6 9" id="KW-0812">Transmembrane</keyword>
<comment type="subcellular location">
    <subcellularLocation>
        <location evidence="1 9">Cell membrane</location>
        <topology evidence="1 9">Multi-pass membrane protein</topology>
    </subcellularLocation>
</comment>
<evidence type="ECO:0000256" key="3">
    <source>
        <dbReference type="ARBA" id="ARBA00006263"/>
    </source>
</evidence>
<dbReference type="AlphaFoldDB" id="A0A517M8K4"/>
<keyword evidence="4 9" id="KW-1003">Cell membrane</keyword>
<proteinExistence type="inferred from homology"/>
<comment type="function">
    <text evidence="9">Converts cobyric acid to cobinamide by the addition of aminopropanol on the F carboxylic group.</text>
</comment>
<reference evidence="10 11" key="1">
    <citation type="submission" date="2019-02" db="EMBL/GenBank/DDBJ databases">
        <title>Deep-cultivation of Planctomycetes and their phenomic and genomic characterization uncovers novel biology.</title>
        <authorList>
            <person name="Wiegand S."/>
            <person name="Jogler M."/>
            <person name="Boedeker C."/>
            <person name="Pinto D."/>
            <person name="Vollmers J."/>
            <person name="Rivas-Marin E."/>
            <person name="Kohn T."/>
            <person name="Peeters S.H."/>
            <person name="Heuer A."/>
            <person name="Rast P."/>
            <person name="Oberbeckmann S."/>
            <person name="Bunk B."/>
            <person name="Jeske O."/>
            <person name="Meyerdierks A."/>
            <person name="Storesund J.E."/>
            <person name="Kallscheuer N."/>
            <person name="Luecker S."/>
            <person name="Lage O.M."/>
            <person name="Pohl T."/>
            <person name="Merkel B.J."/>
            <person name="Hornburger P."/>
            <person name="Mueller R.-W."/>
            <person name="Bruemmer F."/>
            <person name="Labrenz M."/>
            <person name="Spormann A.M."/>
            <person name="Op den Camp H."/>
            <person name="Overmann J."/>
            <person name="Amann R."/>
            <person name="Jetten M.S.M."/>
            <person name="Mascher T."/>
            <person name="Medema M.H."/>
            <person name="Devos D.P."/>
            <person name="Kaster A.-K."/>
            <person name="Ovreas L."/>
            <person name="Rohde M."/>
            <person name="Galperin M.Y."/>
            <person name="Jogler C."/>
        </authorList>
    </citation>
    <scope>NUCLEOTIDE SEQUENCE [LARGE SCALE GENOMIC DNA]</scope>
    <source>
        <strain evidence="10 11">EC9</strain>
    </source>
</reference>
<dbReference type="NCBIfam" id="TIGR00380">
    <property type="entry name" value="cobal_cbiB"/>
    <property type="match status" value="1"/>
</dbReference>
<organism evidence="10 11">
    <name type="scientific">Rosistilla ulvae</name>
    <dbReference type="NCBI Taxonomy" id="1930277"/>
    <lineage>
        <taxon>Bacteria</taxon>
        <taxon>Pseudomonadati</taxon>
        <taxon>Planctomycetota</taxon>
        <taxon>Planctomycetia</taxon>
        <taxon>Pirellulales</taxon>
        <taxon>Pirellulaceae</taxon>
        <taxon>Rosistilla</taxon>
    </lineage>
</organism>
<evidence type="ECO:0000256" key="7">
    <source>
        <dbReference type="ARBA" id="ARBA00022989"/>
    </source>
</evidence>
<dbReference type="RefSeq" id="WP_218934451.1">
    <property type="nucleotide sequence ID" value="NZ_CP036261.1"/>
</dbReference>
<feature type="transmembrane region" description="Helical" evidence="9">
    <location>
        <begin position="304"/>
        <end position="322"/>
    </location>
</feature>
<dbReference type="GO" id="GO:0005886">
    <property type="term" value="C:plasma membrane"/>
    <property type="evidence" value="ECO:0007669"/>
    <property type="project" value="UniProtKB-SubCell"/>
</dbReference>
<dbReference type="EMBL" id="CP036261">
    <property type="protein sequence ID" value="QDS91117.1"/>
    <property type="molecule type" value="Genomic_DNA"/>
</dbReference>
<evidence type="ECO:0000256" key="1">
    <source>
        <dbReference type="ARBA" id="ARBA00004651"/>
    </source>
</evidence>
<comment type="pathway">
    <text evidence="2 9">Cofactor biosynthesis; adenosylcobalamin biosynthesis.</text>
</comment>
<evidence type="ECO:0000256" key="6">
    <source>
        <dbReference type="ARBA" id="ARBA00022692"/>
    </source>
</evidence>
<feature type="transmembrane region" description="Helical" evidence="9">
    <location>
        <begin position="52"/>
        <end position="77"/>
    </location>
</feature>
<dbReference type="InterPro" id="IPR004485">
    <property type="entry name" value="Cobalamin_biosynth_CobD/CbiB"/>
</dbReference>
<name>A0A517M8K4_9BACT</name>
<keyword evidence="7 9" id="KW-1133">Transmembrane helix</keyword>
<dbReference type="KEGG" id="ruv:EC9_53370"/>
<comment type="caution">
    <text evidence="9">Lacks conserved residue(s) required for the propagation of feature annotation.</text>
</comment>
<evidence type="ECO:0000256" key="9">
    <source>
        <dbReference type="HAMAP-Rule" id="MF_00024"/>
    </source>
</evidence>
<evidence type="ECO:0000256" key="4">
    <source>
        <dbReference type="ARBA" id="ARBA00022475"/>
    </source>
</evidence>
<evidence type="ECO:0000256" key="2">
    <source>
        <dbReference type="ARBA" id="ARBA00004953"/>
    </source>
</evidence>
<evidence type="ECO:0000313" key="10">
    <source>
        <dbReference type="EMBL" id="QDS91117.1"/>
    </source>
</evidence>
<dbReference type="Proteomes" id="UP000319557">
    <property type="component" value="Chromosome"/>
</dbReference>
<dbReference type="GO" id="GO:0015420">
    <property type="term" value="F:ABC-type vitamin B12 transporter activity"/>
    <property type="evidence" value="ECO:0007669"/>
    <property type="project" value="UniProtKB-UniRule"/>
</dbReference>
<dbReference type="GO" id="GO:0048472">
    <property type="term" value="F:threonine-phosphate decarboxylase activity"/>
    <property type="evidence" value="ECO:0007669"/>
    <property type="project" value="InterPro"/>
</dbReference>
<accession>A0A517M8K4</accession>
<keyword evidence="11" id="KW-1185">Reference proteome</keyword>
<evidence type="ECO:0000256" key="5">
    <source>
        <dbReference type="ARBA" id="ARBA00022573"/>
    </source>
</evidence>
<comment type="similarity">
    <text evidence="3 9">Belongs to the CobD/CbiB family.</text>
</comment>
<dbReference type="GO" id="GO:0009236">
    <property type="term" value="P:cobalamin biosynthetic process"/>
    <property type="evidence" value="ECO:0007669"/>
    <property type="project" value="UniProtKB-UniRule"/>
</dbReference>